<accession>A0A7W5Z371</accession>
<organism evidence="1 2">
    <name type="scientific">Pseudochelatococcus contaminans</name>
    <dbReference type="NCBI Taxonomy" id="1538103"/>
    <lineage>
        <taxon>Bacteria</taxon>
        <taxon>Pseudomonadati</taxon>
        <taxon>Pseudomonadota</taxon>
        <taxon>Alphaproteobacteria</taxon>
        <taxon>Hyphomicrobiales</taxon>
        <taxon>Chelatococcaceae</taxon>
        <taxon>Pseudochelatococcus</taxon>
    </lineage>
</organism>
<dbReference type="SUPFAM" id="SSF53335">
    <property type="entry name" value="S-adenosyl-L-methionine-dependent methyltransferases"/>
    <property type="match status" value="1"/>
</dbReference>
<dbReference type="GO" id="GO:0008168">
    <property type="term" value="F:methyltransferase activity"/>
    <property type="evidence" value="ECO:0007669"/>
    <property type="project" value="UniProtKB-KW"/>
</dbReference>
<gene>
    <name evidence="1" type="ORF">FHS81_001370</name>
</gene>
<comment type="caution">
    <text evidence="1">The sequence shown here is derived from an EMBL/GenBank/DDBJ whole genome shotgun (WGS) entry which is preliminary data.</text>
</comment>
<dbReference type="EMBL" id="JACICC010000003">
    <property type="protein sequence ID" value="MBB3809288.1"/>
    <property type="molecule type" value="Genomic_DNA"/>
</dbReference>
<evidence type="ECO:0000313" key="1">
    <source>
        <dbReference type="EMBL" id="MBB3809288.1"/>
    </source>
</evidence>
<dbReference type="RefSeq" id="WP_183751336.1">
    <property type="nucleotide sequence ID" value="NZ_JACICC010000003.1"/>
</dbReference>
<proteinExistence type="predicted"/>
<dbReference type="GO" id="GO:0032259">
    <property type="term" value="P:methylation"/>
    <property type="evidence" value="ECO:0007669"/>
    <property type="project" value="UniProtKB-KW"/>
</dbReference>
<keyword evidence="1" id="KW-0489">Methyltransferase</keyword>
<evidence type="ECO:0000313" key="2">
    <source>
        <dbReference type="Proteomes" id="UP000537592"/>
    </source>
</evidence>
<name>A0A7W5Z371_9HYPH</name>
<reference evidence="1 2" key="1">
    <citation type="submission" date="2020-08" db="EMBL/GenBank/DDBJ databases">
        <title>Genomic Encyclopedia of Type Strains, Phase IV (KMG-IV): sequencing the most valuable type-strain genomes for metagenomic binning, comparative biology and taxonomic classification.</title>
        <authorList>
            <person name="Goeker M."/>
        </authorList>
    </citation>
    <scope>NUCLEOTIDE SEQUENCE [LARGE SCALE GENOMIC DNA]</scope>
    <source>
        <strain evidence="1 2">DSM 28760</strain>
    </source>
</reference>
<dbReference type="PANTHER" id="PTHR43861">
    <property type="entry name" value="TRANS-ACONITATE 2-METHYLTRANSFERASE-RELATED"/>
    <property type="match status" value="1"/>
</dbReference>
<dbReference type="Pfam" id="PF13489">
    <property type="entry name" value="Methyltransf_23"/>
    <property type="match status" value="1"/>
</dbReference>
<keyword evidence="2" id="KW-1185">Reference proteome</keyword>
<dbReference type="InterPro" id="IPR029063">
    <property type="entry name" value="SAM-dependent_MTases_sf"/>
</dbReference>
<dbReference type="AlphaFoldDB" id="A0A7W5Z371"/>
<protein>
    <submittedName>
        <fullName evidence="1">Trans-aconitate methyltransferase</fullName>
    </submittedName>
</protein>
<dbReference type="CDD" id="cd02440">
    <property type="entry name" value="AdoMet_MTases"/>
    <property type="match status" value="1"/>
</dbReference>
<dbReference type="Gene3D" id="3.40.50.150">
    <property type="entry name" value="Vaccinia Virus protein VP39"/>
    <property type="match status" value="1"/>
</dbReference>
<keyword evidence="1" id="KW-0808">Transferase</keyword>
<dbReference type="Proteomes" id="UP000537592">
    <property type="component" value="Unassembled WGS sequence"/>
</dbReference>
<sequence length="218" mass="24007">MHNRIIGLYEEHAAELDRQRRRGLTDSELSDDAWMDHGFMEKAWLDRFLALIPAGGSILDVGCGTGHPVARYMLGRGYAVTGVDSSPSLIAKARERFPDREWIVADMRDLALGRRFDGLIAWHSFFHLTDTAQRAMFPRFAAHAAPGAALMFTSGTHHGEAIGEWMGEPLYHASLDPQEYRALLAENGFNVVAHQVNDPHCGSATIWLAGRAGDAAAP</sequence>